<keyword evidence="2" id="KW-1185">Reference proteome</keyword>
<organism evidence="1 2">
    <name type="scientific">Paspalum notatum var. saurae</name>
    <dbReference type="NCBI Taxonomy" id="547442"/>
    <lineage>
        <taxon>Eukaryota</taxon>
        <taxon>Viridiplantae</taxon>
        <taxon>Streptophyta</taxon>
        <taxon>Embryophyta</taxon>
        <taxon>Tracheophyta</taxon>
        <taxon>Spermatophyta</taxon>
        <taxon>Magnoliopsida</taxon>
        <taxon>Liliopsida</taxon>
        <taxon>Poales</taxon>
        <taxon>Poaceae</taxon>
        <taxon>PACMAD clade</taxon>
        <taxon>Panicoideae</taxon>
        <taxon>Andropogonodae</taxon>
        <taxon>Paspaleae</taxon>
        <taxon>Paspalinae</taxon>
        <taxon>Paspalum</taxon>
    </lineage>
</organism>
<accession>A0AAQ3PSG4</accession>
<evidence type="ECO:0000313" key="1">
    <source>
        <dbReference type="EMBL" id="WVZ53083.1"/>
    </source>
</evidence>
<evidence type="ECO:0000313" key="2">
    <source>
        <dbReference type="Proteomes" id="UP001341281"/>
    </source>
</evidence>
<dbReference type="EMBL" id="CP144745">
    <property type="protein sequence ID" value="WVZ53083.1"/>
    <property type="molecule type" value="Genomic_DNA"/>
</dbReference>
<protein>
    <submittedName>
        <fullName evidence="1">Uncharacterized protein</fullName>
    </submittedName>
</protein>
<dbReference type="AlphaFoldDB" id="A0AAQ3PSG4"/>
<name>A0AAQ3PSG4_PASNO</name>
<dbReference type="Proteomes" id="UP001341281">
    <property type="component" value="Chromosome 01"/>
</dbReference>
<sequence>MASSCLQGYYEKPLAYLFRKRSGKIQSKLTTAFVANEMYGLILENPHYEPKQIIKQIVRIYQYTISYAKAMEGETEGV</sequence>
<gene>
    <name evidence="1" type="ORF">U9M48_004069</name>
</gene>
<reference evidence="1 2" key="1">
    <citation type="submission" date="2024-02" db="EMBL/GenBank/DDBJ databases">
        <title>High-quality chromosome-scale genome assembly of Pensacola bahiagrass (Paspalum notatum Flugge var. saurae).</title>
        <authorList>
            <person name="Vega J.M."/>
            <person name="Podio M."/>
            <person name="Orjuela J."/>
            <person name="Siena L.A."/>
            <person name="Pessino S.C."/>
            <person name="Combes M.C."/>
            <person name="Mariac C."/>
            <person name="Albertini E."/>
            <person name="Pupilli F."/>
            <person name="Ortiz J.P.A."/>
            <person name="Leblanc O."/>
        </authorList>
    </citation>
    <scope>NUCLEOTIDE SEQUENCE [LARGE SCALE GENOMIC DNA]</scope>
    <source>
        <strain evidence="1">R1</strain>
        <tissue evidence="1">Leaf</tissue>
    </source>
</reference>
<proteinExistence type="predicted"/>